<evidence type="ECO:0000256" key="5">
    <source>
        <dbReference type="NCBIfam" id="TIGR00112"/>
    </source>
</evidence>
<dbReference type="Gene3D" id="3.40.50.720">
    <property type="entry name" value="NAD(P)-binding Rossmann-like Domain"/>
    <property type="match status" value="1"/>
</dbReference>
<comment type="similarity">
    <text evidence="1 4 6">Belongs to the pyrroline-5-carboxylate reductase family.</text>
</comment>
<protein>
    <recommendedName>
        <fullName evidence="4 5">Pyrroline-5-carboxylate reductase</fullName>
        <shortName evidence="4">P5C reductase</shortName>
        <shortName evidence="4">P5CR</shortName>
        <ecNumber evidence="4 5">1.5.1.2</ecNumber>
    </recommendedName>
    <alternativeName>
        <fullName evidence="4">PCA reductase</fullName>
    </alternativeName>
</protein>
<comment type="caution">
    <text evidence="9">The sequence shown here is derived from an EMBL/GenBank/DDBJ whole genome shotgun (WGS) entry which is preliminary data.</text>
</comment>
<dbReference type="GO" id="GO:0004735">
    <property type="term" value="F:pyrroline-5-carboxylate reductase activity"/>
    <property type="evidence" value="ECO:0007669"/>
    <property type="project" value="UniProtKB-EC"/>
</dbReference>
<reference evidence="10" key="1">
    <citation type="journal article" date="2019" name="Int. J. Syst. Evol. Microbiol.">
        <title>The Global Catalogue of Microorganisms (GCM) 10K type strain sequencing project: providing services to taxonomists for standard genome sequencing and annotation.</title>
        <authorList>
            <consortium name="The Broad Institute Genomics Platform"/>
            <consortium name="The Broad Institute Genome Sequencing Center for Infectious Disease"/>
            <person name="Wu L."/>
            <person name="Ma J."/>
        </authorList>
    </citation>
    <scope>NUCLEOTIDE SEQUENCE [LARGE SCALE GENOMIC DNA]</scope>
    <source>
        <strain evidence="10">KCTC 42986</strain>
    </source>
</reference>
<dbReference type="EMBL" id="JBHRTP010000055">
    <property type="protein sequence ID" value="MFC3109825.1"/>
    <property type="molecule type" value="Genomic_DNA"/>
</dbReference>
<dbReference type="InterPro" id="IPR036291">
    <property type="entry name" value="NAD(P)-bd_dom_sf"/>
</dbReference>
<dbReference type="PROSITE" id="PS00521">
    <property type="entry name" value="P5CR"/>
    <property type="match status" value="1"/>
</dbReference>
<feature type="domain" description="Pyrroline-5-carboxylate reductase dimerisation" evidence="8">
    <location>
        <begin position="171"/>
        <end position="275"/>
    </location>
</feature>
<evidence type="ECO:0000313" key="9">
    <source>
        <dbReference type="EMBL" id="MFC3109825.1"/>
    </source>
</evidence>
<comment type="subcellular location">
    <subcellularLocation>
        <location evidence="4">Cytoplasm</location>
    </subcellularLocation>
</comment>
<evidence type="ECO:0000256" key="2">
    <source>
        <dbReference type="ARBA" id="ARBA00022857"/>
    </source>
</evidence>
<keyword evidence="2 4" id="KW-0521">NADP</keyword>
<dbReference type="PIRSF" id="PIRSF000193">
    <property type="entry name" value="Pyrrol-5-carb_rd"/>
    <property type="match status" value="1"/>
</dbReference>
<evidence type="ECO:0000313" key="10">
    <source>
        <dbReference type="Proteomes" id="UP001595530"/>
    </source>
</evidence>
<evidence type="ECO:0000256" key="1">
    <source>
        <dbReference type="ARBA" id="ARBA00005525"/>
    </source>
</evidence>
<gene>
    <name evidence="4 9" type="primary">proC</name>
    <name evidence="9" type="ORF">ACFOFO_17970</name>
</gene>
<evidence type="ECO:0000259" key="7">
    <source>
        <dbReference type="Pfam" id="PF03807"/>
    </source>
</evidence>
<evidence type="ECO:0000256" key="3">
    <source>
        <dbReference type="ARBA" id="ARBA00023002"/>
    </source>
</evidence>
<evidence type="ECO:0000259" key="8">
    <source>
        <dbReference type="Pfam" id="PF14748"/>
    </source>
</evidence>
<dbReference type="InterPro" id="IPR008927">
    <property type="entry name" value="6-PGluconate_DH-like_C_sf"/>
</dbReference>
<dbReference type="NCBIfam" id="TIGR00112">
    <property type="entry name" value="proC"/>
    <property type="match status" value="1"/>
</dbReference>
<keyword evidence="3 4" id="KW-0560">Oxidoreductase</keyword>
<dbReference type="Gene3D" id="1.10.3730.10">
    <property type="entry name" value="ProC C-terminal domain-like"/>
    <property type="match status" value="1"/>
</dbReference>
<dbReference type="InterPro" id="IPR028939">
    <property type="entry name" value="P5C_Rdtase_cat_N"/>
</dbReference>
<dbReference type="HAMAP" id="MF_01925">
    <property type="entry name" value="P5C_reductase"/>
    <property type="match status" value="1"/>
</dbReference>
<dbReference type="SUPFAM" id="SSF48179">
    <property type="entry name" value="6-phosphogluconate dehydrogenase C-terminal domain-like"/>
    <property type="match status" value="1"/>
</dbReference>
<dbReference type="Proteomes" id="UP001595530">
    <property type="component" value="Unassembled WGS sequence"/>
</dbReference>
<organism evidence="9 10">
    <name type="scientific">Undibacterium arcticum</name>
    <dbReference type="NCBI Taxonomy" id="1762892"/>
    <lineage>
        <taxon>Bacteria</taxon>
        <taxon>Pseudomonadati</taxon>
        <taxon>Pseudomonadota</taxon>
        <taxon>Betaproteobacteria</taxon>
        <taxon>Burkholderiales</taxon>
        <taxon>Oxalobacteraceae</taxon>
        <taxon>Undibacterium</taxon>
    </lineage>
</organism>
<dbReference type="EC" id="1.5.1.2" evidence="4 5"/>
<proteinExistence type="inferred from homology"/>
<comment type="catalytic activity">
    <reaction evidence="4">
        <text>L-proline + NAD(+) = (S)-1-pyrroline-5-carboxylate + NADH + 2 H(+)</text>
        <dbReference type="Rhea" id="RHEA:14105"/>
        <dbReference type="ChEBI" id="CHEBI:15378"/>
        <dbReference type="ChEBI" id="CHEBI:17388"/>
        <dbReference type="ChEBI" id="CHEBI:57540"/>
        <dbReference type="ChEBI" id="CHEBI:57945"/>
        <dbReference type="ChEBI" id="CHEBI:60039"/>
        <dbReference type="EC" id="1.5.1.2"/>
    </reaction>
</comment>
<dbReference type="Pfam" id="PF03807">
    <property type="entry name" value="F420_oxidored"/>
    <property type="match status" value="1"/>
</dbReference>
<comment type="function">
    <text evidence="4">Catalyzes the reduction of 1-pyrroline-5-carboxylate (PCA) to L-proline.</text>
</comment>
<evidence type="ECO:0000256" key="4">
    <source>
        <dbReference type="HAMAP-Rule" id="MF_01925"/>
    </source>
</evidence>
<dbReference type="PANTHER" id="PTHR11645:SF0">
    <property type="entry name" value="PYRROLINE-5-CARBOXYLATE REDUCTASE 3"/>
    <property type="match status" value="1"/>
</dbReference>
<accession>A0ABV7F7C1</accession>
<comment type="catalytic activity">
    <reaction evidence="4 6">
        <text>L-proline + NADP(+) = (S)-1-pyrroline-5-carboxylate + NADPH + 2 H(+)</text>
        <dbReference type="Rhea" id="RHEA:14109"/>
        <dbReference type="ChEBI" id="CHEBI:15378"/>
        <dbReference type="ChEBI" id="CHEBI:17388"/>
        <dbReference type="ChEBI" id="CHEBI:57783"/>
        <dbReference type="ChEBI" id="CHEBI:58349"/>
        <dbReference type="ChEBI" id="CHEBI:60039"/>
        <dbReference type="EC" id="1.5.1.2"/>
    </reaction>
</comment>
<comment type="pathway">
    <text evidence="4 6">Amino-acid biosynthesis; L-proline biosynthesis; L-proline from L-glutamate 5-semialdehyde: step 1/1.</text>
</comment>
<dbReference type="InterPro" id="IPR000304">
    <property type="entry name" value="Pyrroline-COOH_reductase"/>
</dbReference>
<feature type="domain" description="Pyrroline-5-carboxylate reductase catalytic N-terminal" evidence="7">
    <location>
        <begin position="11"/>
        <end position="107"/>
    </location>
</feature>
<keyword evidence="4 6" id="KW-0028">Amino-acid biosynthesis</keyword>
<keyword evidence="10" id="KW-1185">Reference proteome</keyword>
<keyword evidence="4 6" id="KW-0641">Proline biosynthesis</keyword>
<name>A0ABV7F7C1_9BURK</name>
<keyword evidence="4" id="KW-0963">Cytoplasm</keyword>
<dbReference type="InterPro" id="IPR053790">
    <property type="entry name" value="P5CR-like_CS"/>
</dbReference>
<sequence>MQNNLNEQLNISFIGGGNMASALIGGLAGKLTAATNIWVVDPNPEALQKLAQQFGVRTAPQIDAQVAACDVVLLAVKPQQMKQVAAQLLPHLAAQAQPPLVLSIAAGIRAADLSRWLNGHRAIVRCMPNTPALIGQGITGMVAMAGVSPQQHAAADAIMRAVGATVWLDDEALIDPVTAVSGSGPAYVFYFIEAMQQAAQEMGLSAEQGTQLALATFVGASQLAAQSSEPVALLRERVTSKGGTTYAALTSMEQSGVKAAIVKAMQAAAARGKELGEELGRD</sequence>
<dbReference type="Pfam" id="PF14748">
    <property type="entry name" value="P5CR_dimer"/>
    <property type="match status" value="1"/>
</dbReference>
<dbReference type="InterPro" id="IPR029036">
    <property type="entry name" value="P5CR_dimer"/>
</dbReference>
<dbReference type="SUPFAM" id="SSF51735">
    <property type="entry name" value="NAD(P)-binding Rossmann-fold domains"/>
    <property type="match status" value="1"/>
</dbReference>
<evidence type="ECO:0000256" key="6">
    <source>
        <dbReference type="RuleBase" id="RU003903"/>
    </source>
</evidence>
<dbReference type="PANTHER" id="PTHR11645">
    <property type="entry name" value="PYRROLINE-5-CARBOXYLATE REDUCTASE"/>
    <property type="match status" value="1"/>
</dbReference>
<dbReference type="RefSeq" id="WP_390322346.1">
    <property type="nucleotide sequence ID" value="NZ_JBHRTP010000055.1"/>
</dbReference>